<feature type="domain" description="Biotin-protein ligase N-terminal" evidence="1">
    <location>
        <begin position="29"/>
        <end position="127"/>
    </location>
</feature>
<name>A0A6G9YC33_9NOCA</name>
<proteinExistence type="predicted"/>
<dbReference type="AlphaFoldDB" id="A0A6G9YC33"/>
<dbReference type="Pfam" id="PF09825">
    <property type="entry name" value="BPL_N"/>
    <property type="match status" value="1"/>
</dbReference>
<organism evidence="2 3">
    <name type="scientific">Nocardia arthritidis</name>
    <dbReference type="NCBI Taxonomy" id="228602"/>
    <lineage>
        <taxon>Bacteria</taxon>
        <taxon>Bacillati</taxon>
        <taxon>Actinomycetota</taxon>
        <taxon>Actinomycetes</taxon>
        <taxon>Mycobacteriales</taxon>
        <taxon>Nocardiaceae</taxon>
        <taxon>Nocardia</taxon>
    </lineage>
</organism>
<dbReference type="Proteomes" id="UP000503540">
    <property type="component" value="Chromosome"/>
</dbReference>
<reference evidence="2 3" key="1">
    <citation type="journal article" date="2019" name="ACS Chem. Biol.">
        <title>Identification and Mobilization of a Cryptic Antibiotic Biosynthesis Gene Locus from a Human-Pathogenic Nocardia Isolate.</title>
        <authorList>
            <person name="Herisse M."/>
            <person name="Ishida K."/>
            <person name="Porter J.L."/>
            <person name="Howden B."/>
            <person name="Hertweck C."/>
            <person name="Stinear T.P."/>
            <person name="Pidot S.J."/>
        </authorList>
    </citation>
    <scope>NUCLEOTIDE SEQUENCE [LARGE SCALE GENOMIC DNA]</scope>
    <source>
        <strain evidence="2 3">AUSMDU00012717</strain>
    </source>
</reference>
<dbReference type="KEGG" id="nah:F5544_14205"/>
<evidence type="ECO:0000313" key="2">
    <source>
        <dbReference type="EMBL" id="QIS10728.1"/>
    </source>
</evidence>
<dbReference type="InterPro" id="IPR019197">
    <property type="entry name" value="Biotin-prot_ligase_N"/>
</dbReference>
<gene>
    <name evidence="2" type="ORF">F5544_14205</name>
</gene>
<dbReference type="EMBL" id="CP046172">
    <property type="protein sequence ID" value="QIS10728.1"/>
    <property type="molecule type" value="Genomic_DNA"/>
</dbReference>
<accession>A0A6G9YC33</accession>
<evidence type="ECO:0000259" key="1">
    <source>
        <dbReference type="Pfam" id="PF09825"/>
    </source>
</evidence>
<protein>
    <recommendedName>
        <fullName evidence="1">Biotin-protein ligase N-terminal domain-containing protein</fullName>
    </recommendedName>
</protein>
<dbReference type="Gene3D" id="3.40.50.880">
    <property type="match status" value="1"/>
</dbReference>
<dbReference type="InterPro" id="IPR029062">
    <property type="entry name" value="Class_I_gatase-like"/>
</dbReference>
<keyword evidence="3" id="KW-1185">Reference proteome</keyword>
<sequence>MTTPDDCEQSMNLFRHFRSGAESARPIALVYRGPATLPGCPEAAAAVLATSRWNFDIRFIGPREHLRFGDSAMTGAAIYVQPGGGELEPAYRHLKSHRGEIRGFVHDGGGYLGFCLGGYLAGATPGFDLLPGDTDRYIDTRGATVDHDDDTVVSVRWRGHRRQLYFQDGPIFDIETDGGTQVLATYTNGTIAAAVTEFGRGRVGVCGPHPEATSDWFTDAGLRDPGRGAADPHIAYGHDLAIDLVDTVLTR</sequence>
<dbReference type="SUPFAM" id="SSF52317">
    <property type="entry name" value="Class I glutamine amidotransferase-like"/>
    <property type="match status" value="1"/>
</dbReference>
<evidence type="ECO:0000313" key="3">
    <source>
        <dbReference type="Proteomes" id="UP000503540"/>
    </source>
</evidence>